<dbReference type="PANTHER" id="PTHR11014:SF63">
    <property type="entry name" value="METALLOPEPTIDASE, PUTATIVE (AFU_ORTHOLOGUE AFUA_6G09600)-RELATED"/>
    <property type="match status" value="1"/>
</dbReference>
<evidence type="ECO:0000256" key="1">
    <source>
        <dbReference type="PIRSR" id="PIRSR005962-1"/>
    </source>
</evidence>
<dbReference type="SUPFAM" id="SSF55031">
    <property type="entry name" value="Bacterial exopeptidase dimerisation domain"/>
    <property type="match status" value="1"/>
</dbReference>
<feature type="binding site" evidence="1">
    <location>
        <position position="186"/>
    </location>
    <ligand>
        <name>Mn(2+)</name>
        <dbReference type="ChEBI" id="CHEBI:29035"/>
        <label>2</label>
    </ligand>
</feature>
<reference evidence="3 5" key="1">
    <citation type="submission" date="2023-10" db="EMBL/GenBank/DDBJ databases">
        <title>Whole Genome based description of the genera Actinobaculum and Actinotignum reveals a complex phylogenetic relationship within the species included in the genus Actinotignum.</title>
        <authorList>
            <person name="Jensen C.S."/>
            <person name="Dargis R."/>
            <person name="Kemp M."/>
            <person name="Christensen J.J."/>
        </authorList>
    </citation>
    <scope>NUCLEOTIDE SEQUENCE</scope>
    <source>
        <strain evidence="4 5">SLA_B089</strain>
        <strain evidence="3">SLA_B245</strain>
    </source>
</reference>
<sequence length="422" mass="45110">MRGNAVQYLPEEFRLSASDRATMIGDFQYFHANPELSFQEVETSRALRGRLENLELSGAITREIIPVTDTGFACVLRNGSGPVVGYRADMDGLPVAERTGLSYASRATGIDASGKNVPVMHACGHDSHMSIALALARAFAAHAQLWRGTIVFVFQPSEENGLGARALVEAGLWEKAPRPQVMYGGHVVPRPAGWVNLHPGGVLPGSDGFEVIVHGVGGHGSQPHRAVDPIVIGSAIVTRLQTIRSRMTDPDRNAVVSVGVFQAGSQDNIIPDTARLCINTRFRDEETRAIINTGIERIIRAEALAAGAPEPLIRQIRQVDATVNDDAAVAALREVIGAELGEENVASETFGFSEDFAVLGQSAGAPSVFWLFGGFSPAQLDPAHGEPASNHSPDFYADPELALEPAYRVGACALYSQVRVDS</sequence>
<feature type="binding site" evidence="1">
    <location>
        <position position="123"/>
    </location>
    <ligand>
        <name>Mn(2+)</name>
        <dbReference type="ChEBI" id="CHEBI:29035"/>
        <label>2</label>
    </ligand>
</feature>
<dbReference type="SUPFAM" id="SSF53187">
    <property type="entry name" value="Zn-dependent exopeptidases"/>
    <property type="match status" value="1"/>
</dbReference>
<dbReference type="AlphaFoldDB" id="A0AAW9HIF0"/>
<protein>
    <submittedName>
        <fullName evidence="3">Amidohydrolase</fullName>
    </submittedName>
</protein>
<organism evidence="3 6">
    <name type="scientific">Actinotignum timonense</name>
    <dbReference type="NCBI Taxonomy" id="1870995"/>
    <lineage>
        <taxon>Bacteria</taxon>
        <taxon>Bacillati</taxon>
        <taxon>Actinomycetota</taxon>
        <taxon>Actinomycetes</taxon>
        <taxon>Actinomycetales</taxon>
        <taxon>Actinomycetaceae</taxon>
        <taxon>Actinotignum</taxon>
    </lineage>
</organism>
<dbReference type="Proteomes" id="UP001288320">
    <property type="component" value="Unassembled WGS sequence"/>
</dbReference>
<feature type="binding site" evidence="1">
    <location>
        <position position="125"/>
    </location>
    <ligand>
        <name>Mn(2+)</name>
        <dbReference type="ChEBI" id="CHEBI:29035"/>
        <label>2</label>
    </ligand>
</feature>
<dbReference type="PIRSF" id="PIRSF005962">
    <property type="entry name" value="Pept_M20D_amidohydro"/>
    <property type="match status" value="1"/>
</dbReference>
<dbReference type="Pfam" id="PF07687">
    <property type="entry name" value="M20_dimer"/>
    <property type="match status" value="1"/>
</dbReference>
<evidence type="ECO:0000313" key="3">
    <source>
        <dbReference type="EMBL" id="MDY5140605.1"/>
    </source>
</evidence>
<dbReference type="InterPro" id="IPR017439">
    <property type="entry name" value="Amidohydrolase"/>
</dbReference>
<evidence type="ECO:0000313" key="4">
    <source>
        <dbReference type="EMBL" id="MDY5145971.1"/>
    </source>
</evidence>
<gene>
    <name evidence="3" type="ORF">R6G74_04680</name>
    <name evidence="4" type="ORF">R6P33_02885</name>
</gene>
<dbReference type="EMBL" id="JAWNFY010000006">
    <property type="protein sequence ID" value="MDY5145971.1"/>
    <property type="molecule type" value="Genomic_DNA"/>
</dbReference>
<name>A0AAW9HIF0_9ACTO</name>
<dbReference type="Proteomes" id="UP001284901">
    <property type="component" value="Unassembled WGS sequence"/>
</dbReference>
<dbReference type="Pfam" id="PF01546">
    <property type="entry name" value="Peptidase_M20"/>
    <property type="match status" value="1"/>
</dbReference>
<keyword evidence="1" id="KW-0479">Metal-binding</keyword>
<dbReference type="PANTHER" id="PTHR11014">
    <property type="entry name" value="PEPTIDASE M20 FAMILY MEMBER"/>
    <property type="match status" value="1"/>
</dbReference>
<dbReference type="InterPro" id="IPR002933">
    <property type="entry name" value="Peptidase_M20"/>
</dbReference>
<evidence type="ECO:0000259" key="2">
    <source>
        <dbReference type="Pfam" id="PF07687"/>
    </source>
</evidence>
<accession>A0AAW9HIF0</accession>
<comment type="caution">
    <text evidence="3">The sequence shown here is derived from an EMBL/GenBank/DDBJ whole genome shotgun (WGS) entry which is preliminary data.</text>
</comment>
<dbReference type="NCBIfam" id="TIGR01891">
    <property type="entry name" value="amidohydrolases"/>
    <property type="match status" value="1"/>
</dbReference>
<dbReference type="GO" id="GO:0016787">
    <property type="term" value="F:hydrolase activity"/>
    <property type="evidence" value="ECO:0007669"/>
    <property type="project" value="InterPro"/>
</dbReference>
<keyword evidence="1" id="KW-0464">Manganese</keyword>
<dbReference type="EMBL" id="JAWNFV010000008">
    <property type="protein sequence ID" value="MDY5140605.1"/>
    <property type="molecule type" value="Genomic_DNA"/>
</dbReference>
<feature type="domain" description="Peptidase M20 dimerisation" evidence="2">
    <location>
        <begin position="205"/>
        <end position="303"/>
    </location>
</feature>
<dbReference type="RefSeq" id="WP_234984468.1">
    <property type="nucleotide sequence ID" value="NZ_CAUPFC010000016.1"/>
</dbReference>
<feature type="binding site" evidence="1">
    <location>
        <position position="391"/>
    </location>
    <ligand>
        <name>Mn(2+)</name>
        <dbReference type="ChEBI" id="CHEBI:29035"/>
        <label>2</label>
    </ligand>
</feature>
<proteinExistence type="predicted"/>
<dbReference type="GeneID" id="92814653"/>
<evidence type="ECO:0000313" key="5">
    <source>
        <dbReference type="Proteomes" id="UP001284901"/>
    </source>
</evidence>
<dbReference type="Gene3D" id="3.30.70.360">
    <property type="match status" value="1"/>
</dbReference>
<comment type="cofactor">
    <cofactor evidence="1">
        <name>Mn(2+)</name>
        <dbReference type="ChEBI" id="CHEBI:29035"/>
    </cofactor>
    <text evidence="1">The Mn(2+) ion enhances activity.</text>
</comment>
<dbReference type="InterPro" id="IPR036264">
    <property type="entry name" value="Bact_exopeptidase_dim_dom"/>
</dbReference>
<dbReference type="GO" id="GO:0046872">
    <property type="term" value="F:metal ion binding"/>
    <property type="evidence" value="ECO:0007669"/>
    <property type="project" value="UniProtKB-KW"/>
</dbReference>
<evidence type="ECO:0000313" key="6">
    <source>
        <dbReference type="Proteomes" id="UP001288320"/>
    </source>
</evidence>
<feature type="binding site" evidence="1">
    <location>
        <position position="159"/>
    </location>
    <ligand>
        <name>Mn(2+)</name>
        <dbReference type="ChEBI" id="CHEBI:29035"/>
        <label>2</label>
    </ligand>
</feature>
<dbReference type="Gene3D" id="3.40.630.10">
    <property type="entry name" value="Zn peptidases"/>
    <property type="match status" value="1"/>
</dbReference>
<dbReference type="InterPro" id="IPR011650">
    <property type="entry name" value="Peptidase_M20_dimer"/>
</dbReference>
<keyword evidence="5" id="KW-1185">Reference proteome</keyword>